<keyword evidence="3" id="KW-1133">Transmembrane helix</keyword>
<protein>
    <recommendedName>
        <fullName evidence="6">Proline-rich 28 kDa antigen</fullName>
    </recommendedName>
</protein>
<feature type="region of interest" description="Disordered" evidence="2">
    <location>
        <begin position="301"/>
        <end position="374"/>
    </location>
</feature>
<dbReference type="EMBL" id="BLKV01000002">
    <property type="protein sequence ID" value="GFG71512.1"/>
    <property type="molecule type" value="Genomic_DNA"/>
</dbReference>
<proteinExistence type="predicted"/>
<keyword evidence="3" id="KW-0472">Membrane</keyword>
<evidence type="ECO:0000256" key="2">
    <source>
        <dbReference type="SAM" id="MobiDB-lite"/>
    </source>
</evidence>
<accession>A0A7I9XNF7</accession>
<feature type="transmembrane region" description="Helical" evidence="3">
    <location>
        <begin position="41"/>
        <end position="63"/>
    </location>
</feature>
<dbReference type="Proteomes" id="UP000465263">
    <property type="component" value="Unassembled WGS sequence"/>
</dbReference>
<reference evidence="4 5" key="1">
    <citation type="journal article" date="2019" name="Emerg. Microbes Infect.">
        <title>Comprehensive subspecies identification of 175 nontuberculous mycobacteria species based on 7547 genomic profiles.</title>
        <authorList>
            <person name="Matsumoto Y."/>
            <person name="Kinjo T."/>
            <person name="Motooka D."/>
            <person name="Nabeya D."/>
            <person name="Jung N."/>
            <person name="Uechi K."/>
            <person name="Horii T."/>
            <person name="Iida T."/>
            <person name="Fujita J."/>
            <person name="Nakamura S."/>
        </authorList>
    </citation>
    <scope>NUCLEOTIDE SEQUENCE [LARGE SCALE GENOMIC DNA]</scope>
    <source>
        <strain evidence="4 5">JCM 16017</strain>
    </source>
</reference>
<evidence type="ECO:0000256" key="3">
    <source>
        <dbReference type="SAM" id="Phobius"/>
    </source>
</evidence>
<evidence type="ECO:0000313" key="4">
    <source>
        <dbReference type="EMBL" id="GFG71512.1"/>
    </source>
</evidence>
<comment type="caution">
    <text evidence="4">The sequence shown here is derived from an EMBL/GenBank/DDBJ whole genome shotgun (WGS) entry which is preliminary data.</text>
</comment>
<keyword evidence="1" id="KW-0732">Signal</keyword>
<evidence type="ECO:0000256" key="1">
    <source>
        <dbReference type="ARBA" id="ARBA00022729"/>
    </source>
</evidence>
<evidence type="ECO:0000313" key="5">
    <source>
        <dbReference type="Proteomes" id="UP000465263"/>
    </source>
</evidence>
<sequence>MRPWRRLAAPGYRRSKAGGTIARLVPEGPLEMTNTVRRWRLLVGCTAVTAAAFGGPLGVPVAMGDPLLPAPPNPYGPAAQPAAQPAAAPVAPPLPVASRPAAGAPVAVPAAGAPAVVPGAAGGVAPNAVVPATSGTLRDYFAAKKVQLEPQQAADFTAFNITLPMPVGWTHVPDPNVPDAFAVIADRRSGSLYTPNAQVVVYRLVGQFDPKEAITHGFVDSQQLMAWQTTNASLDDFNGFASSVIEGTYRDADMTLNTSRRHVIVPTPDSAYLVSLTVTTGAGRAVGNAPATDAIVNGFRVERPGTNPPPPAPHGPVQSGTIQHQVGTAPAPDRPNPPVESGRVQHQVGTAPAPDRSDPPVESGTIQHQVGTTG</sequence>
<keyword evidence="5" id="KW-1185">Reference proteome</keyword>
<name>A0A7I9XNF7_9MYCO</name>
<dbReference type="AlphaFoldDB" id="A0A7I9XNF7"/>
<gene>
    <name evidence="4" type="ORF">MSEN_32320</name>
</gene>
<evidence type="ECO:0008006" key="6">
    <source>
        <dbReference type="Google" id="ProtNLM"/>
    </source>
</evidence>
<dbReference type="Pfam" id="PF10738">
    <property type="entry name" value="Lpp-LpqN"/>
    <property type="match status" value="1"/>
</dbReference>
<feature type="compositionally biased region" description="Polar residues" evidence="2">
    <location>
        <begin position="364"/>
        <end position="374"/>
    </location>
</feature>
<organism evidence="4 5">
    <name type="scientific">Mycolicibacter senuensis</name>
    <dbReference type="NCBI Taxonomy" id="386913"/>
    <lineage>
        <taxon>Bacteria</taxon>
        <taxon>Bacillati</taxon>
        <taxon>Actinomycetota</taxon>
        <taxon>Actinomycetes</taxon>
        <taxon>Mycobacteriales</taxon>
        <taxon>Mycobacteriaceae</taxon>
        <taxon>Mycolicibacter</taxon>
    </lineage>
</organism>
<dbReference type="Gene3D" id="3.40.1000.10">
    <property type="entry name" value="Mog1/PsbP, alpha/beta/alpha sandwich"/>
    <property type="match status" value="1"/>
</dbReference>
<keyword evidence="3" id="KW-0812">Transmembrane</keyword>
<dbReference type="InterPro" id="IPR019674">
    <property type="entry name" value="Lipoprotein_LpqN/LpqT-like"/>
</dbReference>